<evidence type="ECO:0000313" key="5">
    <source>
        <dbReference type="Proteomes" id="UP000235392"/>
    </source>
</evidence>
<evidence type="ECO:0000313" key="2">
    <source>
        <dbReference type="EMBL" id="PLW17946.1"/>
    </source>
</evidence>
<gene>
    <name evidence="2" type="ORF">PCANC_10337</name>
    <name evidence="3" type="ORF">PCASD_03556</name>
</gene>
<dbReference type="EMBL" id="PGCJ01000840">
    <property type="protein sequence ID" value="PLW17946.1"/>
    <property type="molecule type" value="Genomic_DNA"/>
</dbReference>
<dbReference type="AlphaFoldDB" id="A0A2N5SXJ3"/>
<reference evidence="4 5" key="1">
    <citation type="submission" date="2017-11" db="EMBL/GenBank/DDBJ databases">
        <title>De novo assembly and phasing of dikaryotic genomes from two isolates of Puccinia coronata f. sp. avenae, the causal agent of oat crown rust.</title>
        <authorList>
            <person name="Miller M.E."/>
            <person name="Zhang Y."/>
            <person name="Omidvar V."/>
            <person name="Sperschneider J."/>
            <person name="Schwessinger B."/>
            <person name="Raley C."/>
            <person name="Palmer J.M."/>
            <person name="Garnica D."/>
            <person name="Upadhyaya N."/>
            <person name="Rathjen J."/>
            <person name="Taylor J.M."/>
            <person name="Park R.F."/>
            <person name="Dodds P.N."/>
            <person name="Hirsch C.D."/>
            <person name="Kianian S.F."/>
            <person name="Figueroa M."/>
        </authorList>
    </citation>
    <scope>NUCLEOTIDE SEQUENCE [LARGE SCALE GENOMIC DNA]</scope>
    <source>
        <strain evidence="2">12NC29</strain>
        <strain evidence="3">12SD80</strain>
    </source>
</reference>
<dbReference type="Proteomes" id="UP000235392">
    <property type="component" value="Unassembled WGS sequence"/>
</dbReference>
<comment type="caution">
    <text evidence="2">The sequence shown here is derived from an EMBL/GenBank/DDBJ whole genome shotgun (WGS) entry which is preliminary data.</text>
</comment>
<evidence type="ECO:0000313" key="3">
    <source>
        <dbReference type="EMBL" id="PLW48031.1"/>
    </source>
</evidence>
<accession>A0A2N5SXJ3</accession>
<organism evidence="2 4">
    <name type="scientific">Puccinia coronata f. sp. avenae</name>
    <dbReference type="NCBI Taxonomy" id="200324"/>
    <lineage>
        <taxon>Eukaryota</taxon>
        <taxon>Fungi</taxon>
        <taxon>Dikarya</taxon>
        <taxon>Basidiomycota</taxon>
        <taxon>Pucciniomycotina</taxon>
        <taxon>Pucciniomycetes</taxon>
        <taxon>Pucciniales</taxon>
        <taxon>Pucciniaceae</taxon>
        <taxon>Puccinia</taxon>
    </lineage>
</organism>
<sequence>MTWLWSILSSKRMESQSPRQTQRDHDFYHRPFGANGDATIPPPPPAFAKEAHVCRA</sequence>
<feature type="region of interest" description="Disordered" evidence="1">
    <location>
        <begin position="10"/>
        <end position="56"/>
    </location>
</feature>
<proteinExistence type="predicted"/>
<dbReference type="Proteomes" id="UP000235388">
    <property type="component" value="Unassembled WGS sequence"/>
</dbReference>
<evidence type="ECO:0000256" key="1">
    <source>
        <dbReference type="SAM" id="MobiDB-lite"/>
    </source>
</evidence>
<evidence type="ECO:0000313" key="4">
    <source>
        <dbReference type="Proteomes" id="UP000235388"/>
    </source>
</evidence>
<keyword evidence="4" id="KW-1185">Reference proteome</keyword>
<protein>
    <submittedName>
        <fullName evidence="2">Uncharacterized protein</fullName>
    </submittedName>
</protein>
<name>A0A2N5SXJ3_9BASI</name>
<dbReference type="EMBL" id="PGCI01000026">
    <property type="protein sequence ID" value="PLW48031.1"/>
    <property type="molecule type" value="Genomic_DNA"/>
</dbReference>